<sequence length="93" mass="9360">MDALVHARSEACGAARRRATGGDAHGRGAPPGRVGARPVVWVGGGRGTVGAGQTVYMQNPQPSGAKGFALLIGIMVAIVLAIMVVAVVLSPHH</sequence>
<evidence type="ECO:0000313" key="4">
    <source>
        <dbReference type="Proteomes" id="UP000316096"/>
    </source>
</evidence>
<proteinExistence type="predicted"/>
<feature type="transmembrane region" description="Helical" evidence="2">
    <location>
        <begin position="67"/>
        <end position="89"/>
    </location>
</feature>
<gene>
    <name evidence="3" type="ORF">FB559_2945</name>
</gene>
<reference evidence="3 4" key="1">
    <citation type="submission" date="2019-06" db="EMBL/GenBank/DDBJ databases">
        <title>Sequencing the genomes of 1000 actinobacteria strains.</title>
        <authorList>
            <person name="Klenk H.-P."/>
        </authorList>
    </citation>
    <scope>NUCLEOTIDE SEQUENCE [LARGE SCALE GENOMIC DNA]</scope>
    <source>
        <strain evidence="3 4">DSM 102200</strain>
    </source>
</reference>
<keyword evidence="2" id="KW-0812">Transmembrane</keyword>
<accession>A0A543CJY3</accession>
<evidence type="ECO:0000313" key="3">
    <source>
        <dbReference type="EMBL" id="TQL97365.1"/>
    </source>
</evidence>
<keyword evidence="2" id="KW-0472">Membrane</keyword>
<feature type="region of interest" description="Disordered" evidence="1">
    <location>
        <begin position="15"/>
        <end position="37"/>
    </location>
</feature>
<evidence type="ECO:0000256" key="2">
    <source>
        <dbReference type="SAM" id="Phobius"/>
    </source>
</evidence>
<feature type="compositionally biased region" description="Low complexity" evidence="1">
    <location>
        <begin position="27"/>
        <end position="37"/>
    </location>
</feature>
<dbReference type="EMBL" id="VFOZ01000001">
    <property type="protein sequence ID" value="TQL97365.1"/>
    <property type="molecule type" value="Genomic_DNA"/>
</dbReference>
<protein>
    <submittedName>
        <fullName evidence="3">Uncharacterized protein</fullName>
    </submittedName>
</protein>
<comment type="caution">
    <text evidence="3">The sequence shown here is derived from an EMBL/GenBank/DDBJ whole genome shotgun (WGS) entry which is preliminary data.</text>
</comment>
<dbReference type="AlphaFoldDB" id="A0A543CJY3"/>
<evidence type="ECO:0000256" key="1">
    <source>
        <dbReference type="SAM" id="MobiDB-lite"/>
    </source>
</evidence>
<organism evidence="3 4">
    <name type="scientific">Actinoallomurus bryophytorum</name>
    <dbReference type="NCBI Taxonomy" id="1490222"/>
    <lineage>
        <taxon>Bacteria</taxon>
        <taxon>Bacillati</taxon>
        <taxon>Actinomycetota</taxon>
        <taxon>Actinomycetes</taxon>
        <taxon>Streptosporangiales</taxon>
        <taxon>Thermomonosporaceae</taxon>
        <taxon>Actinoallomurus</taxon>
    </lineage>
</organism>
<keyword evidence="4" id="KW-1185">Reference proteome</keyword>
<name>A0A543CJY3_9ACTN</name>
<dbReference type="Proteomes" id="UP000316096">
    <property type="component" value="Unassembled WGS sequence"/>
</dbReference>
<keyword evidence="2" id="KW-1133">Transmembrane helix</keyword>